<reference evidence="1" key="2">
    <citation type="submission" date="2014-06" db="EMBL/GenBank/DDBJ databases">
        <title>The complete genome of Blastobotrys (Arxula) adeninivorans LS3 - a yeast of biotechnological interest.</title>
        <authorList>
            <person name="Kunze G."/>
            <person name="Gaillardin C."/>
            <person name="Czernicka M."/>
            <person name="Durrens P."/>
            <person name="Martin T."/>
            <person name="Boer E."/>
            <person name="Gabaldon T."/>
            <person name="Cruz J."/>
            <person name="Talla E."/>
            <person name="Marck C."/>
            <person name="Goffeau A."/>
            <person name="Barbe V."/>
            <person name="Baret P."/>
            <person name="Baronian K."/>
            <person name="Beier S."/>
            <person name="Bleykasten C."/>
            <person name="Bode R."/>
            <person name="Casaregola S."/>
            <person name="Despons L."/>
            <person name="Fairhead C."/>
            <person name="Giersberg M."/>
            <person name="Gierski P."/>
            <person name="Hahnel U."/>
            <person name="Hartmann A."/>
            <person name="Jankowska D."/>
            <person name="Jubin C."/>
            <person name="Jung P."/>
            <person name="Lafontaine I."/>
            <person name="Leh-Louis V."/>
            <person name="Lemaire M."/>
            <person name="Marcet-Houben M."/>
            <person name="Mascher M."/>
            <person name="Morel G."/>
            <person name="Richard G.-F."/>
            <person name="Riechen J."/>
            <person name="Sacerdot C."/>
            <person name="Sarkar A."/>
            <person name="Savel G."/>
            <person name="Schacherer J."/>
            <person name="Sherman D."/>
            <person name="Straub M.-L."/>
            <person name="Stein N."/>
            <person name="Thierry A."/>
            <person name="Trautwein-Schult A."/>
            <person name="Westhof E."/>
            <person name="Worch S."/>
            <person name="Dujon B."/>
            <person name="Souciet J.-L."/>
            <person name="Wincker P."/>
            <person name="Scholz U."/>
            <person name="Neuveglise N."/>
        </authorList>
    </citation>
    <scope>NUCLEOTIDE SEQUENCE</scope>
    <source>
        <strain evidence="1">LS3</strain>
    </source>
</reference>
<proteinExistence type="predicted"/>
<protein>
    <submittedName>
        <fullName evidence="1">ARAD1D21208p</fullName>
    </submittedName>
</protein>
<name>A0A060TA71_BLAAD</name>
<gene>
    <name evidence="1" type="ORF">GNLVRS02_ARAD1D21208g</name>
</gene>
<organism evidence="1">
    <name type="scientific">Blastobotrys adeninivorans</name>
    <name type="common">Yeast</name>
    <name type="synonym">Arxula adeninivorans</name>
    <dbReference type="NCBI Taxonomy" id="409370"/>
    <lineage>
        <taxon>Eukaryota</taxon>
        <taxon>Fungi</taxon>
        <taxon>Dikarya</taxon>
        <taxon>Ascomycota</taxon>
        <taxon>Saccharomycotina</taxon>
        <taxon>Dipodascomycetes</taxon>
        <taxon>Dipodascales</taxon>
        <taxon>Trichomonascaceae</taxon>
        <taxon>Blastobotrys</taxon>
    </lineage>
</organism>
<accession>A0A060TA71</accession>
<dbReference type="AlphaFoldDB" id="A0A060TA71"/>
<dbReference type="EMBL" id="HG937694">
    <property type="protein sequence ID" value="CDP37863.1"/>
    <property type="molecule type" value="Genomic_DNA"/>
</dbReference>
<reference evidence="1" key="1">
    <citation type="submission" date="2014-02" db="EMBL/GenBank/DDBJ databases">
        <authorList>
            <person name="Genoscope - CEA"/>
        </authorList>
    </citation>
    <scope>NUCLEOTIDE SEQUENCE</scope>
    <source>
        <strain evidence="1">LS3</strain>
    </source>
</reference>
<sequence length="96" mass="10802">MDVRTLDLDSLYPFYSWKQLNGCHRVDVPRAVSQRGCPASSVQSTGLSKLTMNTATFPLILGGKLGEQLSQTQEKFEGKELRSPSSLLLRNRRVYQ</sequence>
<evidence type="ECO:0000313" key="1">
    <source>
        <dbReference type="EMBL" id="CDP37863.1"/>
    </source>
</evidence>